<dbReference type="EMBL" id="PYSW02000022">
    <property type="protein sequence ID" value="KAG2382901.1"/>
    <property type="molecule type" value="Genomic_DNA"/>
</dbReference>
<accession>A0AA88GPI2</accession>
<dbReference type="RefSeq" id="XP_044548580.1">
    <property type="nucleotide sequence ID" value="XM_044694554.1"/>
</dbReference>
<comment type="caution">
    <text evidence="1">The sequence shown here is derived from an EMBL/GenBank/DDBJ whole genome shotgun (WGS) entry which is preliminary data.</text>
</comment>
<reference evidence="1 2" key="1">
    <citation type="journal article" date="2018" name="BMC Genomics">
        <title>The genome of Naegleria lovaniensis, the basis for a comparative approach to unravel pathogenicity factors of the human pathogenic amoeba N. fowleri.</title>
        <authorList>
            <person name="Liechti N."/>
            <person name="Schurch N."/>
            <person name="Bruggmann R."/>
            <person name="Wittwer M."/>
        </authorList>
    </citation>
    <scope>NUCLEOTIDE SEQUENCE [LARGE SCALE GENOMIC DNA]</scope>
    <source>
        <strain evidence="1 2">ATCC 30569</strain>
    </source>
</reference>
<protein>
    <submittedName>
        <fullName evidence="1">Uncharacterized protein</fullName>
    </submittedName>
</protein>
<organism evidence="1 2">
    <name type="scientific">Naegleria lovaniensis</name>
    <name type="common">Amoeba</name>
    <dbReference type="NCBI Taxonomy" id="51637"/>
    <lineage>
        <taxon>Eukaryota</taxon>
        <taxon>Discoba</taxon>
        <taxon>Heterolobosea</taxon>
        <taxon>Tetramitia</taxon>
        <taxon>Eutetramitia</taxon>
        <taxon>Vahlkampfiidae</taxon>
        <taxon>Naegleria</taxon>
    </lineage>
</organism>
<dbReference type="Proteomes" id="UP000816034">
    <property type="component" value="Unassembled WGS sequence"/>
</dbReference>
<name>A0AA88GPI2_NAELO</name>
<evidence type="ECO:0000313" key="2">
    <source>
        <dbReference type="Proteomes" id="UP000816034"/>
    </source>
</evidence>
<gene>
    <name evidence="1" type="ORF">C9374_004868</name>
</gene>
<evidence type="ECO:0000313" key="1">
    <source>
        <dbReference type="EMBL" id="KAG2382901.1"/>
    </source>
</evidence>
<proteinExistence type="predicted"/>
<keyword evidence="2" id="KW-1185">Reference proteome</keyword>
<dbReference type="AlphaFoldDB" id="A0AA88GPI2"/>
<sequence length="197" mass="22725">MSGNLISLVVAPSLVVSAAIAFFNVALRQLKATTPEDEQEVMKEEEQQLFISLMAEPPPTSTRVVEQMKQAQTKLISNGRPPLDRDVAFVMGEAEMPLTVYESPLMVAYRKFQEMKRDDKSDGYYIVQRKQITNDKENSEKRMKRRNLNQNRASLDQSINQLFEDEDDQQEILLLYGRGPIFKMNDDYSDRYLGFDD</sequence>
<dbReference type="GeneID" id="68097323"/>